<evidence type="ECO:0000313" key="2">
    <source>
        <dbReference type="EMBL" id="CAF4936732.1"/>
    </source>
</evidence>
<evidence type="ECO:0000256" key="1">
    <source>
        <dbReference type="SAM" id="MobiDB-lite"/>
    </source>
</evidence>
<accession>A0A8S3D6W1</accession>
<dbReference type="Proteomes" id="UP000676336">
    <property type="component" value="Unassembled WGS sequence"/>
</dbReference>
<proteinExistence type="predicted"/>
<feature type="region of interest" description="Disordered" evidence="1">
    <location>
        <begin position="1"/>
        <end position="24"/>
    </location>
</feature>
<comment type="caution">
    <text evidence="2">The sequence shown here is derived from an EMBL/GenBank/DDBJ whole genome shotgun (WGS) entry which is preliminary data.</text>
</comment>
<gene>
    <name evidence="2" type="ORF">SMN809_LOCUS53446</name>
</gene>
<organism evidence="2 3">
    <name type="scientific">Rotaria magnacalcarata</name>
    <dbReference type="NCBI Taxonomy" id="392030"/>
    <lineage>
        <taxon>Eukaryota</taxon>
        <taxon>Metazoa</taxon>
        <taxon>Spiralia</taxon>
        <taxon>Gnathifera</taxon>
        <taxon>Rotifera</taxon>
        <taxon>Eurotatoria</taxon>
        <taxon>Bdelloidea</taxon>
        <taxon>Philodinida</taxon>
        <taxon>Philodinidae</taxon>
        <taxon>Rotaria</taxon>
    </lineage>
</organism>
<protein>
    <submittedName>
        <fullName evidence="2">Uncharacterized protein</fullName>
    </submittedName>
</protein>
<dbReference type="EMBL" id="CAJOBI010183896">
    <property type="protein sequence ID" value="CAF4936732.1"/>
    <property type="molecule type" value="Genomic_DNA"/>
</dbReference>
<sequence length="24" mass="2721">MKPNCTDDIIPQETILPVGHERLT</sequence>
<reference evidence="2" key="1">
    <citation type="submission" date="2021-02" db="EMBL/GenBank/DDBJ databases">
        <authorList>
            <person name="Nowell W R."/>
        </authorList>
    </citation>
    <scope>NUCLEOTIDE SEQUENCE</scope>
</reference>
<dbReference type="AlphaFoldDB" id="A0A8S3D6W1"/>
<evidence type="ECO:0000313" key="3">
    <source>
        <dbReference type="Proteomes" id="UP000676336"/>
    </source>
</evidence>
<name>A0A8S3D6W1_9BILA</name>
<feature type="non-terminal residue" evidence="2">
    <location>
        <position position="24"/>
    </location>
</feature>